<dbReference type="EC" id="1.3.1.91" evidence="1"/>
<organism evidence="1 2">
    <name type="scientific">Spiromyces aspiralis</name>
    <dbReference type="NCBI Taxonomy" id="68401"/>
    <lineage>
        <taxon>Eukaryota</taxon>
        <taxon>Fungi</taxon>
        <taxon>Fungi incertae sedis</taxon>
        <taxon>Zoopagomycota</taxon>
        <taxon>Kickxellomycotina</taxon>
        <taxon>Kickxellomycetes</taxon>
        <taxon>Kickxellales</taxon>
        <taxon>Kickxellaceae</taxon>
        <taxon>Spiromyces</taxon>
    </lineage>
</organism>
<accession>A0ACC1H916</accession>
<name>A0ACC1H916_9FUNG</name>
<reference evidence="1" key="1">
    <citation type="submission" date="2022-06" db="EMBL/GenBank/DDBJ databases">
        <title>Phylogenomic reconstructions and comparative analyses of Kickxellomycotina fungi.</title>
        <authorList>
            <person name="Reynolds N.K."/>
            <person name="Stajich J.E."/>
            <person name="Barry K."/>
            <person name="Grigoriev I.V."/>
            <person name="Crous P."/>
            <person name="Smith M.E."/>
        </authorList>
    </citation>
    <scope>NUCLEOTIDE SEQUENCE</scope>
    <source>
        <strain evidence="1">RSA 2271</strain>
    </source>
</reference>
<keyword evidence="2" id="KW-1185">Reference proteome</keyword>
<evidence type="ECO:0000313" key="2">
    <source>
        <dbReference type="Proteomes" id="UP001145114"/>
    </source>
</evidence>
<sequence length="113" mass="12755">MTQTETCKDKDAHTSEFPPLPTPNPDWRDRYRDGFFLAPMVRVGTLPMRLLCLEYGADLVWGPEIVDKSIIGCERVYDGGKSIFECHVREKDKLIFQLGTADPELALKAALVV</sequence>
<evidence type="ECO:0000313" key="1">
    <source>
        <dbReference type="EMBL" id="KAJ1670095.1"/>
    </source>
</evidence>
<dbReference type="EMBL" id="JAMZIH010009465">
    <property type="protein sequence ID" value="KAJ1670095.1"/>
    <property type="molecule type" value="Genomic_DNA"/>
</dbReference>
<dbReference type="Proteomes" id="UP001145114">
    <property type="component" value="Unassembled WGS sequence"/>
</dbReference>
<gene>
    <name evidence="1" type="primary">dus2_2</name>
    <name evidence="1" type="ORF">EV182_008428</name>
</gene>
<keyword evidence="1" id="KW-0560">Oxidoreductase</keyword>
<proteinExistence type="predicted"/>
<feature type="non-terminal residue" evidence="1">
    <location>
        <position position="113"/>
    </location>
</feature>
<comment type="caution">
    <text evidence="1">The sequence shown here is derived from an EMBL/GenBank/DDBJ whole genome shotgun (WGS) entry which is preliminary data.</text>
</comment>
<protein>
    <submittedName>
        <fullName evidence="1">tRNA-dihydrouridine synthase 2</fullName>
        <ecNumber evidence="1">1.3.1.91</ecNumber>
    </submittedName>
</protein>